<name>A0ABQ3TZV9_STRHY</name>
<organism evidence="11 12">
    <name type="scientific">Streptomyces hygroscopicus</name>
    <dbReference type="NCBI Taxonomy" id="1912"/>
    <lineage>
        <taxon>Bacteria</taxon>
        <taxon>Bacillati</taxon>
        <taxon>Actinomycetota</taxon>
        <taxon>Actinomycetes</taxon>
        <taxon>Kitasatosporales</taxon>
        <taxon>Streptomycetaceae</taxon>
        <taxon>Streptomyces</taxon>
        <taxon>Streptomyces violaceusniger group</taxon>
    </lineage>
</organism>
<dbReference type="CDD" id="cd05401">
    <property type="entry name" value="NT_GlnE_GlnD_like"/>
    <property type="match status" value="2"/>
</dbReference>
<protein>
    <recommendedName>
        <fullName evidence="7">Bifunctional glutamine synthetase adenylyltransferase/adenylyl-removing enzyme</fullName>
    </recommendedName>
    <alternativeName>
        <fullName evidence="7">ATP:glutamine synthetase adenylyltransferase</fullName>
    </alternativeName>
    <alternativeName>
        <fullName evidence="7">ATase</fullName>
    </alternativeName>
    <domain>
        <recommendedName>
            <fullName evidence="7">Glutamine synthetase adenylyl-L-tyrosine phosphorylase</fullName>
            <ecNumber evidence="7">2.7.7.89</ecNumber>
        </recommendedName>
        <alternativeName>
            <fullName evidence="7">Adenylyl removase</fullName>
            <shortName evidence="7">AR</shortName>
            <shortName evidence="7">AT-N</shortName>
        </alternativeName>
    </domain>
    <domain>
        <recommendedName>
            <fullName evidence="7">Glutamine synthetase adenylyl transferase</fullName>
            <ecNumber evidence="7">2.7.7.42</ecNumber>
        </recommendedName>
        <alternativeName>
            <fullName evidence="7">Adenylyl transferase</fullName>
            <shortName evidence="7">AT</shortName>
            <shortName evidence="7">AT-C</shortName>
        </alternativeName>
    </domain>
</protein>
<dbReference type="EMBL" id="BNEK01000003">
    <property type="protein sequence ID" value="GHJ28908.1"/>
    <property type="molecule type" value="Genomic_DNA"/>
</dbReference>
<dbReference type="Gene3D" id="1.20.120.330">
    <property type="entry name" value="Nucleotidyltransferases domain 2"/>
    <property type="match status" value="2"/>
</dbReference>
<dbReference type="InterPro" id="IPR013546">
    <property type="entry name" value="PII_UdlTrfase/GS_AdlTrfase"/>
</dbReference>
<dbReference type="RefSeq" id="WP_236257329.1">
    <property type="nucleotide sequence ID" value="NZ_BNEK01000003.1"/>
</dbReference>
<feature type="compositionally biased region" description="Low complexity" evidence="8">
    <location>
        <begin position="709"/>
        <end position="728"/>
    </location>
</feature>
<dbReference type="SUPFAM" id="SSF81593">
    <property type="entry name" value="Nucleotidyltransferase substrate binding subunit/domain"/>
    <property type="match status" value="2"/>
</dbReference>
<accession>A0ABQ3TZV9</accession>
<evidence type="ECO:0000256" key="1">
    <source>
        <dbReference type="ARBA" id="ARBA00022679"/>
    </source>
</evidence>
<keyword evidence="6 7" id="KW-0511">Multifunctional enzyme</keyword>
<proteinExistence type="inferred from homology"/>
<feature type="domain" description="PII-uridylyltransferase/Glutamine-synthetase adenylyltransferase" evidence="10">
    <location>
        <begin position="367"/>
        <end position="500"/>
    </location>
</feature>
<keyword evidence="12" id="KW-1185">Reference proteome</keyword>
<comment type="catalytic activity">
    <reaction evidence="7">
        <text>[glutamine synthetase]-O(4)-(5'-adenylyl)-L-tyrosine + phosphate = [glutamine synthetase]-L-tyrosine + ADP</text>
        <dbReference type="Rhea" id="RHEA:43716"/>
        <dbReference type="Rhea" id="RHEA-COMP:10660"/>
        <dbReference type="Rhea" id="RHEA-COMP:10661"/>
        <dbReference type="ChEBI" id="CHEBI:43474"/>
        <dbReference type="ChEBI" id="CHEBI:46858"/>
        <dbReference type="ChEBI" id="CHEBI:83624"/>
        <dbReference type="ChEBI" id="CHEBI:456216"/>
        <dbReference type="EC" id="2.7.7.89"/>
    </reaction>
</comment>
<evidence type="ECO:0000259" key="9">
    <source>
        <dbReference type="Pfam" id="PF03710"/>
    </source>
</evidence>
<feature type="region of interest" description="Adenylyl transferase" evidence="7">
    <location>
        <begin position="512"/>
        <end position="1074"/>
    </location>
</feature>
<keyword evidence="3 7" id="KW-0547">Nucleotide-binding</keyword>
<dbReference type="PANTHER" id="PTHR30621">
    <property type="entry name" value="GLUTAMINE SYNTHETASE ADENYLYLTRANSFERASE"/>
    <property type="match status" value="1"/>
</dbReference>
<feature type="domain" description="Glutamate-ammonia ligase adenylyltransferase repeated" evidence="9">
    <location>
        <begin position="757"/>
        <end position="903"/>
    </location>
</feature>
<dbReference type="InterPro" id="IPR005190">
    <property type="entry name" value="GlnE_rpt_dom"/>
</dbReference>
<keyword evidence="2 7" id="KW-0548">Nucleotidyltransferase</keyword>
<evidence type="ECO:0000256" key="2">
    <source>
        <dbReference type="ARBA" id="ARBA00022695"/>
    </source>
</evidence>
<dbReference type="PANTHER" id="PTHR30621:SF0">
    <property type="entry name" value="BIFUNCTIONAL GLUTAMINE SYNTHETASE ADENYLYLTRANSFERASE_ADENYLYL-REMOVING ENZYME"/>
    <property type="match status" value="1"/>
</dbReference>
<dbReference type="Gene3D" id="3.30.460.10">
    <property type="entry name" value="Beta Polymerase, domain 2"/>
    <property type="match status" value="2"/>
</dbReference>
<evidence type="ECO:0000256" key="7">
    <source>
        <dbReference type="HAMAP-Rule" id="MF_00802"/>
    </source>
</evidence>
<evidence type="ECO:0000259" key="10">
    <source>
        <dbReference type="Pfam" id="PF08335"/>
    </source>
</evidence>
<dbReference type="NCBIfam" id="NF010707">
    <property type="entry name" value="PRK14109.1"/>
    <property type="match status" value="1"/>
</dbReference>
<feature type="region of interest" description="Adenylyl removase" evidence="7">
    <location>
        <begin position="1"/>
        <end position="504"/>
    </location>
</feature>
<dbReference type="InterPro" id="IPR023057">
    <property type="entry name" value="GlnE"/>
</dbReference>
<comment type="cofactor">
    <cofactor evidence="7">
        <name>Mg(2+)</name>
        <dbReference type="ChEBI" id="CHEBI:18420"/>
    </cofactor>
</comment>
<comment type="similarity">
    <text evidence="7">Belongs to the GlnE family.</text>
</comment>
<dbReference type="InterPro" id="IPR043519">
    <property type="entry name" value="NT_sf"/>
</dbReference>
<evidence type="ECO:0000256" key="4">
    <source>
        <dbReference type="ARBA" id="ARBA00022840"/>
    </source>
</evidence>
<comment type="function">
    <text evidence="7">Involved in the regulation of glutamine synthetase GlnA, a key enzyme in the process to assimilate ammonia. When cellular nitrogen levels are high, the C-terminal adenylyl transferase (AT) inactivates GlnA by covalent transfer of an adenylyl group from ATP to specific tyrosine residue of GlnA, thus reducing its activity. Conversely, when nitrogen levels are low, the N-terminal adenylyl removase (AR) activates GlnA by removing the adenylyl group by phosphorolysis, increasing its activity. The regulatory region of GlnE binds the signal transduction protein PII (GlnB) which indicates the nitrogen status of the cell.</text>
</comment>
<keyword evidence="4 7" id="KW-0067">ATP-binding</keyword>
<dbReference type="SUPFAM" id="SSF81301">
    <property type="entry name" value="Nucleotidyltransferase"/>
    <property type="match status" value="3"/>
</dbReference>
<evidence type="ECO:0000256" key="5">
    <source>
        <dbReference type="ARBA" id="ARBA00022842"/>
    </source>
</evidence>
<comment type="caution">
    <text evidence="11">The sequence shown here is derived from an EMBL/GenBank/DDBJ whole genome shotgun (WGS) entry which is preliminary data.</text>
</comment>
<dbReference type="HAMAP" id="MF_00802">
    <property type="entry name" value="GlnE"/>
    <property type="match status" value="1"/>
</dbReference>
<dbReference type="Proteomes" id="UP001054854">
    <property type="component" value="Unassembled WGS sequence"/>
</dbReference>
<feature type="domain" description="PII-uridylyltransferase/Glutamine-synthetase adenylyltransferase" evidence="10">
    <location>
        <begin position="929"/>
        <end position="1069"/>
    </location>
</feature>
<comment type="catalytic activity">
    <reaction evidence="7">
        <text>[glutamine synthetase]-L-tyrosine + ATP = [glutamine synthetase]-O(4)-(5'-adenylyl)-L-tyrosine + diphosphate</text>
        <dbReference type="Rhea" id="RHEA:18589"/>
        <dbReference type="Rhea" id="RHEA-COMP:10660"/>
        <dbReference type="Rhea" id="RHEA-COMP:10661"/>
        <dbReference type="ChEBI" id="CHEBI:30616"/>
        <dbReference type="ChEBI" id="CHEBI:33019"/>
        <dbReference type="ChEBI" id="CHEBI:46858"/>
        <dbReference type="ChEBI" id="CHEBI:83624"/>
        <dbReference type="EC" id="2.7.7.42"/>
    </reaction>
</comment>
<feature type="domain" description="Glutamate-ammonia ligase adenylyltransferase repeated" evidence="9">
    <location>
        <begin position="103"/>
        <end position="336"/>
    </location>
</feature>
<sequence>MSVPQGRRSSNVSRLLRHGFTDASAAQRLLDAPELSAVRSDSVLLEALGATADPDLALRGLVRLVEALPEEEKGGPEEDGGQRAGSRQALLDTLVTAKPLRDRLLGVLGASEALGDHLVRHPQDWHALVTYESADLHPTTPEFEQALAEGVWGSPGAGLPRADALRVAYRRALLAIAARDVCGTTDITQTAAELADLATATLRAALEIAAEEQPQDAAACRLAVIGMGKCGGRELNYVSDVDVIFVAEAVEGVQEDEAVRAATRLASRLMRVCSDVTVEGTIWPVDANLRPEGRNGPLVRTLSSHLAYYQRWAKTWEFQALLKARPVAGDGALGQAYVDALAPMVWQAAERENFVPDVQQMRRRVVENIPAAEVERELKLGPGGLRDVEFAVQLLQLVHGRSDESLRSGTTLDALAALAAGGYVGRTDAAALDAAYRFLRTMEHRIQLYRLRRTHLMPEAEADQRRLGRSLGFRTDPVSELGAAWRRHAREVRRLHEKLFYRPLLDAVAQLEPGEIRLSSEAAGQRLTALGYADPAGALRHLEALASGVSRKAAIQRTLLPVLLGWFADSADPDAGLLGFRKVSDALGKTPWYLRLLRDEGAAAENLARVLSAGRLAPDLLLRAPEAVALLGDPGGLRPRGRAHLEQEVLAAVGRADGAEQAVAVARGVRRRELFRTAAADIIESARLAGGEVSPAVSWPPSGEQTPGRSAPPSAAPASRAAELPSALQESEPHVPARPAVPAAEPPVDAATLIGMVGDALSDLNAATLAGALRAAVRDTWGDELPTRFAVIGLGRFGGHELSYGSDADVLFVHEPREGADEQEAARAAFAVANEMRRLLQLPTVDPPLLIDADLRPEGKSGPLVRTLASYAAYYRRWSLAWESQALLRAEPVAGDPGLGARFIELIDPLRYPSQGLGEDAIREIRRLKARMESERLPRGADPTTHTKLGRGGLSDVEWTIQLLQLRHAWTEPGLRTTRTRQALAAAHAAGLIATEDAQTLDEAWVLASRVRNAVMLVRGRPGDTFPTDVRELAAVGRYLGYGPGHVGEMLDDYRRTTRRARAVVERVFYDYEG</sequence>
<dbReference type="EC" id="2.7.7.89" evidence="7"/>
<dbReference type="Pfam" id="PF03710">
    <property type="entry name" value="GlnE"/>
    <property type="match status" value="2"/>
</dbReference>
<evidence type="ECO:0000313" key="11">
    <source>
        <dbReference type="EMBL" id="GHJ28908.1"/>
    </source>
</evidence>
<keyword evidence="5 7" id="KW-0460">Magnesium</keyword>
<dbReference type="EC" id="2.7.7.42" evidence="7"/>
<keyword evidence="1 7" id="KW-0808">Transferase</keyword>
<dbReference type="Pfam" id="PF08335">
    <property type="entry name" value="GlnD_UR_UTase"/>
    <property type="match status" value="2"/>
</dbReference>
<evidence type="ECO:0000313" key="12">
    <source>
        <dbReference type="Proteomes" id="UP001054854"/>
    </source>
</evidence>
<dbReference type="GO" id="GO:0016779">
    <property type="term" value="F:nucleotidyltransferase activity"/>
    <property type="evidence" value="ECO:0007669"/>
    <property type="project" value="UniProtKB-KW"/>
</dbReference>
<gene>
    <name evidence="11" type="primary">glnE_2</name>
    <name evidence="7" type="synonym">glnE</name>
    <name evidence="11" type="ORF">TPA0910_33410</name>
</gene>
<evidence type="ECO:0000256" key="3">
    <source>
        <dbReference type="ARBA" id="ARBA00022741"/>
    </source>
</evidence>
<evidence type="ECO:0000256" key="8">
    <source>
        <dbReference type="SAM" id="MobiDB-lite"/>
    </source>
</evidence>
<reference evidence="11" key="1">
    <citation type="submission" date="2024-05" db="EMBL/GenBank/DDBJ databases">
        <title>Whole genome shotgun sequence of Streptomyces hygroscopicus NBRC 113678.</title>
        <authorList>
            <person name="Komaki H."/>
            <person name="Tamura T."/>
        </authorList>
    </citation>
    <scope>NUCLEOTIDE SEQUENCE</scope>
    <source>
        <strain evidence="11">N11-34</strain>
    </source>
</reference>
<evidence type="ECO:0000256" key="6">
    <source>
        <dbReference type="ARBA" id="ARBA00023268"/>
    </source>
</evidence>
<feature type="region of interest" description="Disordered" evidence="8">
    <location>
        <begin position="693"/>
        <end position="743"/>
    </location>
</feature>